<dbReference type="GeneID" id="94842598"/>
<keyword evidence="3" id="KW-1185">Reference proteome</keyword>
<proteinExistence type="predicted"/>
<evidence type="ECO:0000313" key="3">
    <source>
        <dbReference type="Proteomes" id="UP000179807"/>
    </source>
</evidence>
<reference evidence="2" key="1">
    <citation type="submission" date="2016-10" db="EMBL/GenBank/DDBJ databases">
        <authorList>
            <person name="Benchimol M."/>
            <person name="Almeida L.G."/>
            <person name="Vasconcelos A.T."/>
            <person name="Perreira-Neves A."/>
            <person name="Rosa I.A."/>
            <person name="Tasca T."/>
            <person name="Bogo M.R."/>
            <person name="de Souza W."/>
        </authorList>
    </citation>
    <scope>NUCLEOTIDE SEQUENCE [LARGE SCALE GENOMIC DNA]</scope>
    <source>
        <strain evidence="2">K</strain>
    </source>
</reference>
<evidence type="ECO:0000256" key="1">
    <source>
        <dbReference type="SAM" id="MobiDB-lite"/>
    </source>
</evidence>
<protein>
    <submittedName>
        <fullName evidence="2">Uncharacterized protein</fullName>
    </submittedName>
</protein>
<dbReference type="AlphaFoldDB" id="A0A1J4JSH0"/>
<dbReference type="EMBL" id="MLAK01000898">
    <property type="protein sequence ID" value="OHT01706.1"/>
    <property type="molecule type" value="Genomic_DNA"/>
</dbReference>
<sequence length="181" mass="19727">MLCKNNLISNSVEFSSSYSESSSSTKTAETEATVSSSTAATSTSAASNGNGSTSIVARSKSANSATAVLCSMVKGFVQKPAERALSIQIPTQSSTSQTQSKNVESCQAEQKVSSSENLLTVRRLIKKAHKKRTFRQDLQLAGNIIRENDLQVNVHHVEKQLQIAFAFQMTLNRQNRRKIQQ</sequence>
<accession>A0A1J4JSH0</accession>
<organism evidence="2 3">
    <name type="scientific">Tritrichomonas foetus</name>
    <dbReference type="NCBI Taxonomy" id="1144522"/>
    <lineage>
        <taxon>Eukaryota</taxon>
        <taxon>Metamonada</taxon>
        <taxon>Parabasalia</taxon>
        <taxon>Tritrichomonadida</taxon>
        <taxon>Tritrichomonadidae</taxon>
        <taxon>Tritrichomonas</taxon>
    </lineage>
</organism>
<feature type="region of interest" description="Disordered" evidence="1">
    <location>
        <begin position="17"/>
        <end position="54"/>
    </location>
</feature>
<comment type="caution">
    <text evidence="2">The sequence shown here is derived from an EMBL/GenBank/DDBJ whole genome shotgun (WGS) entry which is preliminary data.</text>
</comment>
<dbReference type="VEuPathDB" id="TrichDB:TRFO_31358"/>
<gene>
    <name evidence="2" type="ORF">TRFO_31358</name>
</gene>
<dbReference type="Proteomes" id="UP000179807">
    <property type="component" value="Unassembled WGS sequence"/>
</dbReference>
<name>A0A1J4JSH0_9EUKA</name>
<evidence type="ECO:0000313" key="2">
    <source>
        <dbReference type="EMBL" id="OHT01706.1"/>
    </source>
</evidence>
<dbReference type="RefSeq" id="XP_068354842.1">
    <property type="nucleotide sequence ID" value="XM_068507894.1"/>
</dbReference>